<dbReference type="RefSeq" id="WP_172184226.1">
    <property type="nucleotide sequence ID" value="NZ_CAWPPK010000001.1"/>
</dbReference>
<reference evidence="1 2" key="1">
    <citation type="journal article" date="2020" name="Sci. Rep.">
        <title>A novel cyanobacterial geosmin producer, revising GeoA distribution and dispersion patterns in Bacteria.</title>
        <authorList>
            <person name="Churro C."/>
            <person name="Semedo-Aguiar A.P."/>
            <person name="Silva A.D."/>
            <person name="Pereira-Leal J.B."/>
            <person name="Leite R.B."/>
        </authorList>
    </citation>
    <scope>NUCLEOTIDE SEQUENCE [LARGE SCALE GENOMIC DNA]</scope>
    <source>
        <strain evidence="1 2">IPMA8</strain>
    </source>
</reference>
<evidence type="ECO:0000313" key="1">
    <source>
        <dbReference type="EMBL" id="NQE32295.1"/>
    </source>
</evidence>
<gene>
    <name evidence="1" type="ORF">E5S67_00007</name>
</gene>
<dbReference type="Pfam" id="PF14516">
    <property type="entry name" value="AAA_35"/>
    <property type="match status" value="1"/>
</dbReference>
<organism evidence="1 2">
    <name type="scientific">Microcoleus asticus IPMA8</name>
    <dbReference type="NCBI Taxonomy" id="2563858"/>
    <lineage>
        <taxon>Bacteria</taxon>
        <taxon>Bacillati</taxon>
        <taxon>Cyanobacteriota</taxon>
        <taxon>Cyanophyceae</taxon>
        <taxon>Oscillatoriophycideae</taxon>
        <taxon>Oscillatoriales</taxon>
        <taxon>Microcoleaceae</taxon>
        <taxon>Microcoleus</taxon>
        <taxon>Microcoleus asticus</taxon>
    </lineage>
</organism>
<accession>A0ABX2CRW3</accession>
<evidence type="ECO:0000313" key="2">
    <source>
        <dbReference type="Proteomes" id="UP000702425"/>
    </source>
</evidence>
<dbReference type="EMBL" id="SRRZ01000001">
    <property type="protein sequence ID" value="NQE32295.1"/>
    <property type="molecule type" value="Genomic_DNA"/>
</dbReference>
<dbReference type="Proteomes" id="UP000702425">
    <property type="component" value="Unassembled WGS sequence"/>
</dbReference>
<keyword evidence="2" id="KW-1185">Reference proteome</keyword>
<comment type="caution">
    <text evidence="1">The sequence shown here is derived from an EMBL/GenBank/DDBJ whole genome shotgun (WGS) entry which is preliminary data.</text>
</comment>
<proteinExistence type="predicted"/>
<sequence length="90" mass="10409">MKVDGFLDYLTSYLLSNIAKIFIHFQLANRKSFQDLEKFLRWFCANVGLGLQLGNQIAEYGDELFDSQVSCKMYSEQYLLLSTTKLLVLV</sequence>
<name>A0ABX2CRW3_9CYAN</name>
<protein>
    <submittedName>
        <fullName evidence="1">Uncharacterized protein</fullName>
    </submittedName>
</protein>